<dbReference type="InterPro" id="IPR037523">
    <property type="entry name" value="VOC_core"/>
</dbReference>
<dbReference type="OrthoDB" id="16820at2759"/>
<dbReference type="RefSeq" id="XP_028544562.1">
    <property type="nucleotide sequence ID" value="XM_028688761.1"/>
</dbReference>
<feature type="chain" id="PRO_5012688610" evidence="1">
    <location>
        <begin position="19"/>
        <end position="319"/>
    </location>
</feature>
<reference evidence="4" key="1">
    <citation type="submission" date="2017-04" db="EMBL/GenBank/DDBJ databases">
        <title>Plasmodium gonderi genome.</title>
        <authorList>
            <person name="Arisue N."/>
            <person name="Honma H."/>
            <person name="Kawai S."/>
            <person name="Tougan T."/>
            <person name="Tanabe K."/>
            <person name="Horii T."/>
        </authorList>
    </citation>
    <scope>NUCLEOTIDE SEQUENCE [LARGE SCALE GENOMIC DNA]</scope>
    <source>
        <strain evidence="4">ATCC 30045</strain>
    </source>
</reference>
<dbReference type="GO" id="GO:0019243">
    <property type="term" value="P:methylglyoxal catabolic process to D-lactate via S-lactoyl-glutathione"/>
    <property type="evidence" value="ECO:0007669"/>
    <property type="project" value="TreeGrafter"/>
</dbReference>
<keyword evidence="1" id="KW-0732">Signal</keyword>
<dbReference type="AlphaFoldDB" id="A0A1Y1JNK0"/>
<feature type="signal peptide" evidence="1">
    <location>
        <begin position="1"/>
        <end position="18"/>
    </location>
</feature>
<dbReference type="PANTHER" id="PTHR46036">
    <property type="entry name" value="LACTOYLGLUTATHIONE LYASE"/>
    <property type="match status" value="1"/>
</dbReference>
<dbReference type="CDD" id="cd06587">
    <property type="entry name" value="VOC"/>
    <property type="match status" value="1"/>
</dbReference>
<dbReference type="Proteomes" id="UP000195521">
    <property type="component" value="Unassembled WGS sequence"/>
</dbReference>
<dbReference type="EMBL" id="BDQF01000012">
    <property type="protein sequence ID" value="GAW81973.1"/>
    <property type="molecule type" value="Genomic_DNA"/>
</dbReference>
<dbReference type="InterPro" id="IPR004360">
    <property type="entry name" value="Glyas_Fos-R_dOase_dom"/>
</dbReference>
<evidence type="ECO:0000259" key="2">
    <source>
        <dbReference type="PROSITE" id="PS51819"/>
    </source>
</evidence>
<gene>
    <name evidence="3" type="ORF">PGO_114270</name>
</gene>
<feature type="domain" description="VOC" evidence="2">
    <location>
        <begin position="51"/>
        <end position="179"/>
    </location>
</feature>
<dbReference type="Gene3D" id="3.10.180.10">
    <property type="entry name" value="2,3-Dihydroxybiphenyl 1,2-Dioxygenase, domain 1"/>
    <property type="match status" value="2"/>
</dbReference>
<dbReference type="GeneID" id="39748705"/>
<sequence length="319" mass="37370">MRKHLLLALLFCFNSYHFLKLQRRWSYSFLNNSNNVFRKKEKYRSNKLKCRVEGIEYKVQNVENSLEFYKNVLGFKVFERGENFVKMILGPNEAHIKLIQKEDKLDMTIGEHSFLGLGINLKEFEINKTKMYRGNVEEGIDERPITACILPDEDAQIRRFWKNCFITDPDGYGIEVVLTSEGSKLDRIRLFTTSTKDSQRFYSDILGMEVKKKKWHYFKQTLIKIQSHLEEISYPWNVYGGMSYFFSSKTNGTTLQLAYAYDEDKLHMGNSLGNLILGFNDLSQIKKRLLENNINVEKSNSGLIVKDLDGYSVYLKSEN</sequence>
<evidence type="ECO:0000313" key="4">
    <source>
        <dbReference type="Proteomes" id="UP000195521"/>
    </source>
</evidence>
<proteinExistence type="predicted"/>
<dbReference type="OMA" id="DEDKLHM"/>
<dbReference type="GO" id="GO:0005737">
    <property type="term" value="C:cytoplasm"/>
    <property type="evidence" value="ECO:0007669"/>
    <property type="project" value="TreeGrafter"/>
</dbReference>
<protein>
    <submittedName>
        <fullName evidence="3">Glyoxalase I</fullName>
    </submittedName>
</protein>
<evidence type="ECO:0000256" key="1">
    <source>
        <dbReference type="SAM" id="SignalP"/>
    </source>
</evidence>
<dbReference type="GO" id="GO:0004462">
    <property type="term" value="F:lactoylglutathione lyase activity"/>
    <property type="evidence" value="ECO:0007669"/>
    <property type="project" value="TreeGrafter"/>
</dbReference>
<organism evidence="3 4">
    <name type="scientific">Plasmodium gonderi</name>
    <dbReference type="NCBI Taxonomy" id="77519"/>
    <lineage>
        <taxon>Eukaryota</taxon>
        <taxon>Sar</taxon>
        <taxon>Alveolata</taxon>
        <taxon>Apicomplexa</taxon>
        <taxon>Aconoidasida</taxon>
        <taxon>Haemosporida</taxon>
        <taxon>Plasmodiidae</taxon>
        <taxon>Plasmodium</taxon>
        <taxon>Plasmodium (Plasmodium)</taxon>
    </lineage>
</organism>
<keyword evidence="4" id="KW-1185">Reference proteome</keyword>
<comment type="caution">
    <text evidence="3">The sequence shown here is derived from an EMBL/GenBank/DDBJ whole genome shotgun (WGS) entry which is preliminary data.</text>
</comment>
<evidence type="ECO:0000313" key="3">
    <source>
        <dbReference type="EMBL" id="GAW81973.1"/>
    </source>
</evidence>
<dbReference type="PROSITE" id="PS51819">
    <property type="entry name" value="VOC"/>
    <property type="match status" value="1"/>
</dbReference>
<dbReference type="PANTHER" id="PTHR46036:SF5">
    <property type="entry name" value="LACTOYLGLUTATHIONE LYASE"/>
    <property type="match status" value="1"/>
</dbReference>
<dbReference type="SUPFAM" id="SSF54593">
    <property type="entry name" value="Glyoxalase/Bleomycin resistance protein/Dihydroxybiphenyl dioxygenase"/>
    <property type="match status" value="2"/>
</dbReference>
<name>A0A1Y1JNK0_PLAGO</name>
<dbReference type="Pfam" id="PF00903">
    <property type="entry name" value="Glyoxalase"/>
    <property type="match status" value="2"/>
</dbReference>
<dbReference type="InterPro" id="IPR029068">
    <property type="entry name" value="Glyas_Bleomycin-R_OHBP_Dase"/>
</dbReference>
<accession>A0A1Y1JNK0</accession>